<keyword evidence="4" id="KW-0732">Signal</keyword>
<evidence type="ECO:0000259" key="5">
    <source>
        <dbReference type="PROSITE" id="PS50158"/>
    </source>
</evidence>
<feature type="region of interest" description="Disordered" evidence="3">
    <location>
        <begin position="732"/>
        <end position="756"/>
    </location>
</feature>
<name>A0A8T3AXX7_DENNO</name>
<dbReference type="Proteomes" id="UP000829196">
    <property type="component" value="Unassembled WGS sequence"/>
</dbReference>
<keyword evidence="2" id="KW-0863">Zinc-finger</keyword>
<dbReference type="InterPro" id="IPR012337">
    <property type="entry name" value="RNaseH-like_sf"/>
</dbReference>
<dbReference type="PANTHER" id="PTHR42648">
    <property type="entry name" value="TRANSPOSASE, PUTATIVE-RELATED"/>
    <property type="match status" value="1"/>
</dbReference>
<feature type="signal peptide" evidence="4">
    <location>
        <begin position="1"/>
        <end position="22"/>
    </location>
</feature>
<keyword evidence="8" id="KW-1185">Reference proteome</keyword>
<feature type="chain" id="PRO_5035872742" description="Retrovirus-related Pol polyprotein from transposon TNT 1-94" evidence="4">
    <location>
        <begin position="23"/>
        <end position="756"/>
    </location>
</feature>
<dbReference type="GO" id="GO:0006508">
    <property type="term" value="P:proteolysis"/>
    <property type="evidence" value="ECO:0007669"/>
    <property type="project" value="UniProtKB-KW"/>
</dbReference>
<evidence type="ECO:0000256" key="1">
    <source>
        <dbReference type="ARBA" id="ARBA00022670"/>
    </source>
</evidence>
<dbReference type="GO" id="GO:0003676">
    <property type="term" value="F:nucleic acid binding"/>
    <property type="evidence" value="ECO:0007669"/>
    <property type="project" value="InterPro"/>
</dbReference>
<dbReference type="Pfam" id="PF14223">
    <property type="entry name" value="Retrotran_gag_2"/>
    <property type="match status" value="1"/>
</dbReference>
<dbReference type="Gene3D" id="3.30.420.10">
    <property type="entry name" value="Ribonuclease H-like superfamily/Ribonuclease H"/>
    <property type="match status" value="1"/>
</dbReference>
<dbReference type="GO" id="GO:0015074">
    <property type="term" value="P:DNA integration"/>
    <property type="evidence" value="ECO:0007669"/>
    <property type="project" value="InterPro"/>
</dbReference>
<evidence type="ECO:0000313" key="7">
    <source>
        <dbReference type="EMBL" id="KAI0498995.1"/>
    </source>
</evidence>
<dbReference type="InterPro" id="IPR039537">
    <property type="entry name" value="Retrotran_Ty1/copia-like"/>
</dbReference>
<evidence type="ECO:0000256" key="4">
    <source>
        <dbReference type="SAM" id="SignalP"/>
    </source>
</evidence>
<evidence type="ECO:0000259" key="6">
    <source>
        <dbReference type="PROSITE" id="PS50994"/>
    </source>
</evidence>
<keyword evidence="1" id="KW-0378">Hydrolase</keyword>
<dbReference type="InterPro" id="IPR001584">
    <property type="entry name" value="Integrase_cat-core"/>
</dbReference>
<dbReference type="OrthoDB" id="1737296at2759"/>
<feature type="compositionally biased region" description="Polar residues" evidence="3">
    <location>
        <begin position="198"/>
        <end position="211"/>
    </location>
</feature>
<keyword evidence="1" id="KW-0645">Protease</keyword>
<evidence type="ECO:0000256" key="3">
    <source>
        <dbReference type="SAM" id="MobiDB-lite"/>
    </source>
</evidence>
<evidence type="ECO:0000313" key="8">
    <source>
        <dbReference type="Proteomes" id="UP000829196"/>
    </source>
</evidence>
<feature type="domain" description="CCHC-type" evidence="5">
    <location>
        <begin position="213"/>
        <end position="226"/>
    </location>
</feature>
<dbReference type="Pfam" id="PF25597">
    <property type="entry name" value="SH3_retrovirus"/>
    <property type="match status" value="1"/>
</dbReference>
<dbReference type="PROSITE" id="PS50158">
    <property type="entry name" value="ZF_CCHC"/>
    <property type="match status" value="1"/>
</dbReference>
<dbReference type="InterPro" id="IPR025724">
    <property type="entry name" value="GAG-pre-integrase_dom"/>
</dbReference>
<proteinExistence type="predicted"/>
<feature type="compositionally biased region" description="Polar residues" evidence="3">
    <location>
        <begin position="747"/>
        <end position="756"/>
    </location>
</feature>
<keyword evidence="2" id="KW-0479">Metal-binding</keyword>
<dbReference type="InterPro" id="IPR036397">
    <property type="entry name" value="RNaseH_sf"/>
</dbReference>
<dbReference type="GO" id="GO:0008270">
    <property type="term" value="F:zinc ion binding"/>
    <property type="evidence" value="ECO:0007669"/>
    <property type="project" value="UniProtKB-KW"/>
</dbReference>
<dbReference type="SUPFAM" id="SSF53098">
    <property type="entry name" value="Ribonuclease H-like"/>
    <property type="match status" value="1"/>
</dbReference>
<dbReference type="InterPro" id="IPR054722">
    <property type="entry name" value="PolX-like_BBD"/>
</dbReference>
<organism evidence="7 8">
    <name type="scientific">Dendrobium nobile</name>
    <name type="common">Orchid</name>
    <dbReference type="NCBI Taxonomy" id="94219"/>
    <lineage>
        <taxon>Eukaryota</taxon>
        <taxon>Viridiplantae</taxon>
        <taxon>Streptophyta</taxon>
        <taxon>Embryophyta</taxon>
        <taxon>Tracheophyta</taxon>
        <taxon>Spermatophyta</taxon>
        <taxon>Magnoliopsida</taxon>
        <taxon>Liliopsida</taxon>
        <taxon>Asparagales</taxon>
        <taxon>Orchidaceae</taxon>
        <taxon>Epidendroideae</taxon>
        <taxon>Malaxideae</taxon>
        <taxon>Dendrobiinae</taxon>
        <taxon>Dendrobium</taxon>
    </lineage>
</organism>
<dbReference type="InterPro" id="IPR057670">
    <property type="entry name" value="SH3_retrovirus"/>
</dbReference>
<evidence type="ECO:0008006" key="9">
    <source>
        <dbReference type="Google" id="ProtNLM"/>
    </source>
</evidence>
<dbReference type="Pfam" id="PF13976">
    <property type="entry name" value="gag_pre-integrs"/>
    <property type="match status" value="1"/>
</dbReference>
<accession>A0A8T3AXX7</accession>
<feature type="domain" description="Integrase catalytic" evidence="6">
    <location>
        <begin position="446"/>
        <end position="612"/>
    </location>
</feature>
<protein>
    <recommendedName>
        <fullName evidence="9">Retrovirus-related Pol polyprotein from transposon TNT 1-94</fullName>
    </recommendedName>
</protein>
<dbReference type="PANTHER" id="PTHR42648:SF26">
    <property type="entry name" value="INTEGRASE CATALYTIC DOMAIN-CONTAINING PROTEIN"/>
    <property type="match status" value="1"/>
</dbReference>
<keyword evidence="2" id="KW-0862">Zinc</keyword>
<dbReference type="Pfam" id="PF22936">
    <property type="entry name" value="Pol_BBD"/>
    <property type="match status" value="1"/>
</dbReference>
<comment type="caution">
    <text evidence="7">The sequence shown here is derived from an EMBL/GenBank/DDBJ whole genome shotgun (WGS) entry which is preliminary data.</text>
</comment>
<dbReference type="AlphaFoldDB" id="A0A8T3AXX7"/>
<dbReference type="GO" id="GO:0008233">
    <property type="term" value="F:peptidase activity"/>
    <property type="evidence" value="ECO:0007669"/>
    <property type="project" value="UniProtKB-KW"/>
</dbReference>
<gene>
    <name evidence="7" type="ORF">KFK09_019895</name>
</gene>
<dbReference type="EMBL" id="JAGYWB010000014">
    <property type="protein sequence ID" value="KAI0498995.1"/>
    <property type="molecule type" value="Genomic_DNA"/>
</dbReference>
<reference evidence="7" key="1">
    <citation type="journal article" date="2022" name="Front. Genet.">
        <title>Chromosome-Scale Assembly of the Dendrobium nobile Genome Provides Insights Into the Molecular Mechanism of the Biosynthesis of the Medicinal Active Ingredient of Dendrobium.</title>
        <authorList>
            <person name="Xu Q."/>
            <person name="Niu S.-C."/>
            <person name="Li K.-L."/>
            <person name="Zheng P.-J."/>
            <person name="Zhang X.-J."/>
            <person name="Jia Y."/>
            <person name="Liu Y."/>
            <person name="Niu Y.-X."/>
            <person name="Yu L.-H."/>
            <person name="Chen D.-F."/>
            <person name="Zhang G.-Q."/>
        </authorList>
    </citation>
    <scope>NUCLEOTIDE SEQUENCE</scope>
    <source>
        <tissue evidence="7">Leaf</tissue>
    </source>
</reference>
<feature type="region of interest" description="Disordered" evidence="3">
    <location>
        <begin position="186"/>
        <end position="211"/>
    </location>
</feature>
<sequence length="756" mass="85449">MALHPFFHHLLLLLQRTKLVKMAAKNQIPNIKNGFELIKTWLPLSAPPYLRRSSHTSSILFPHRKYGIRLKGGYDLRIDQELYSSKNELHNIQMKSLNMTQYLQQIKTIVDNISFAGATIDQEDVLLYTMNGLPPSYNALKTTIRAMQSPMDLDTLYSLLIIEEINLQSQSLRQLTITDASTALYSNRGRGRRGRTRPNTQNARPSNPNAPQCQICGKRGHLAHNCWHRLNITVSPPETTASNNSARAMVAANDTENPDWYLDSGASTHLTNSVDNLSQAQSYTGTDAITIGDGRSLPVAHSGNGILSTPYRKIHLKNLLHVPHLFHNLISISKLTQDNNISVNFNPSSFDIKDMKTNRVLLSGPNHKGLYPVHSASKIESRTTSLATRVNKELLWHQRLGHPHERIIAAVSAQDKSLHIPNNMHFCSDCTTSKGHRLPFSNKPHRASMPIAIIHTDVWGPAPVHSNQGFMYYVVFIDDFSRFSWVFFMHHKSEVFNIFRNFKTFIEKQTQHQIKCLRSDGGTEYLNHNFKNFLNQQGISHQTSCPYTPEQNGLAERKHRHLIETARTLINKASIPHAFWPDAILMASFLINRLPTITTNWKSPLSIMFNKKPDYKFLKVFGCACYPWIPSNQRTKLQPRSRSCVFLGYSHMSKGYKCLDISTGKIHISRHVVFDEITFPFQQTPTTTPRNTTSPPASLLVPVSTTIDTHTNNTKITNTNSIGVPSHYTARQSISPSQQLPELIPSNDISNSPAPT</sequence>
<evidence type="ECO:0000256" key="2">
    <source>
        <dbReference type="PROSITE-ProRule" id="PRU00047"/>
    </source>
</evidence>
<dbReference type="Pfam" id="PF00665">
    <property type="entry name" value="rve"/>
    <property type="match status" value="1"/>
</dbReference>
<dbReference type="InterPro" id="IPR001878">
    <property type="entry name" value="Znf_CCHC"/>
</dbReference>
<dbReference type="PROSITE" id="PS50994">
    <property type="entry name" value="INTEGRASE"/>
    <property type="match status" value="1"/>
</dbReference>